<evidence type="ECO:0000259" key="1">
    <source>
        <dbReference type="Pfam" id="PF01738"/>
    </source>
</evidence>
<accession>A0A6J7AKD4</accession>
<gene>
    <name evidence="2" type="ORF">UFOPK2754_01461</name>
    <name evidence="3" type="ORF">UFOPK3139_01782</name>
    <name evidence="4" type="ORF">UFOPK3543_00519</name>
    <name evidence="5" type="ORF">UFOPK3967_02112</name>
</gene>
<dbReference type="Gene3D" id="3.40.50.1820">
    <property type="entry name" value="alpha/beta hydrolase"/>
    <property type="match status" value="1"/>
</dbReference>
<evidence type="ECO:0000313" key="2">
    <source>
        <dbReference type="EMBL" id="CAB4745243.1"/>
    </source>
</evidence>
<protein>
    <submittedName>
        <fullName evidence="3">Unannotated protein</fullName>
    </submittedName>
</protein>
<dbReference type="EMBL" id="CAFABA010000074">
    <property type="protein sequence ID" value="CAB4833263.1"/>
    <property type="molecule type" value="Genomic_DNA"/>
</dbReference>
<dbReference type="InterPro" id="IPR002925">
    <property type="entry name" value="Dienelactn_hydro"/>
</dbReference>
<dbReference type="GO" id="GO:0016787">
    <property type="term" value="F:hydrolase activity"/>
    <property type="evidence" value="ECO:0007669"/>
    <property type="project" value="InterPro"/>
</dbReference>
<dbReference type="Pfam" id="PF01738">
    <property type="entry name" value="DLH"/>
    <property type="match status" value="1"/>
</dbReference>
<evidence type="ECO:0000313" key="4">
    <source>
        <dbReference type="EMBL" id="CAB4894885.1"/>
    </source>
</evidence>
<reference evidence="3" key="1">
    <citation type="submission" date="2020-05" db="EMBL/GenBank/DDBJ databases">
        <authorList>
            <person name="Chiriac C."/>
            <person name="Salcher M."/>
            <person name="Ghai R."/>
            <person name="Kavagutti S V."/>
        </authorList>
    </citation>
    <scope>NUCLEOTIDE SEQUENCE</scope>
</reference>
<feature type="domain" description="Dienelactone hydrolase" evidence="1">
    <location>
        <begin position="18"/>
        <end position="237"/>
    </location>
</feature>
<name>A0A6J7AKD4_9ZZZZ</name>
<dbReference type="SUPFAM" id="SSF53474">
    <property type="entry name" value="alpha/beta-Hydrolases"/>
    <property type="match status" value="1"/>
</dbReference>
<organism evidence="3">
    <name type="scientific">freshwater metagenome</name>
    <dbReference type="NCBI Taxonomy" id="449393"/>
    <lineage>
        <taxon>unclassified sequences</taxon>
        <taxon>metagenomes</taxon>
        <taxon>ecological metagenomes</taxon>
    </lineage>
</organism>
<sequence>MPNADHMLATSDGPMRLYESTPDGAATRAVIVVMEAFGVNAHIEEVTRRAAAAGYHAVAPDFFHRSGGGTAAYDDFGTVMAKFADLSDDGILVDVDAALEHLRAAGFADGQIAITGYCFGGRVTFLTAARRALGAAVTFYGGGIVRAGGLPFPSLFAEAATLQTPWLGLFGDLDKGIPVEDVEQLRAALDAAKPVDFAIVRYPDADHGFHCDDRPAVFNAAAAADGWARTLDWFTTHLA</sequence>
<dbReference type="EMBL" id="CAFBMH010000011">
    <property type="protein sequence ID" value="CAB4894885.1"/>
    <property type="molecule type" value="Genomic_DNA"/>
</dbReference>
<dbReference type="InterPro" id="IPR029058">
    <property type="entry name" value="AB_hydrolase_fold"/>
</dbReference>
<dbReference type="EMBL" id="CAEZYR010000048">
    <property type="protein sequence ID" value="CAB4745243.1"/>
    <property type="molecule type" value="Genomic_DNA"/>
</dbReference>
<dbReference type="EMBL" id="CAFBOS010000148">
    <property type="protein sequence ID" value="CAB5008688.1"/>
    <property type="molecule type" value="Genomic_DNA"/>
</dbReference>
<evidence type="ECO:0000313" key="3">
    <source>
        <dbReference type="EMBL" id="CAB4833263.1"/>
    </source>
</evidence>
<evidence type="ECO:0000313" key="5">
    <source>
        <dbReference type="EMBL" id="CAB5008688.1"/>
    </source>
</evidence>
<dbReference type="PANTHER" id="PTHR46623:SF6">
    <property type="entry name" value="ALPHA_BETA-HYDROLASES SUPERFAMILY PROTEIN"/>
    <property type="match status" value="1"/>
</dbReference>
<dbReference type="PANTHER" id="PTHR46623">
    <property type="entry name" value="CARBOXYMETHYLENEBUTENOLIDASE-RELATED"/>
    <property type="match status" value="1"/>
</dbReference>
<dbReference type="InterPro" id="IPR051049">
    <property type="entry name" value="Dienelactone_hydrolase-like"/>
</dbReference>
<proteinExistence type="predicted"/>
<dbReference type="AlphaFoldDB" id="A0A6J7AKD4"/>